<evidence type="ECO:0000313" key="15">
    <source>
        <dbReference type="Proteomes" id="UP001652627"/>
    </source>
</evidence>
<keyword evidence="6 13" id="KW-0479">Metal-binding</keyword>
<evidence type="ECO:0000256" key="4">
    <source>
        <dbReference type="ARBA" id="ARBA00010617"/>
    </source>
</evidence>
<dbReference type="PRINTS" id="PR00463">
    <property type="entry name" value="EP450I"/>
</dbReference>
<evidence type="ECO:0000256" key="2">
    <source>
        <dbReference type="ARBA" id="ARBA00004524"/>
    </source>
</evidence>
<name>A0ABM4EXK7_9AVES</name>
<dbReference type="PANTHER" id="PTHR24300:SF177">
    <property type="entry name" value="CYTOCHROME P450 2J2"/>
    <property type="match status" value="1"/>
</dbReference>
<evidence type="ECO:0000256" key="12">
    <source>
        <dbReference type="ARBA" id="ARBA00023136"/>
    </source>
</evidence>
<evidence type="ECO:0000256" key="7">
    <source>
        <dbReference type="ARBA" id="ARBA00022824"/>
    </source>
</evidence>
<keyword evidence="7" id="KW-0256">Endoplasmic reticulum</keyword>
<proteinExistence type="inferred from homology"/>
<evidence type="ECO:0000256" key="13">
    <source>
        <dbReference type="RuleBase" id="RU000461"/>
    </source>
</evidence>
<dbReference type="InterPro" id="IPR017972">
    <property type="entry name" value="Cyt_P450_CS"/>
</dbReference>
<evidence type="ECO:0000256" key="8">
    <source>
        <dbReference type="ARBA" id="ARBA00022848"/>
    </source>
</evidence>
<evidence type="ECO:0000256" key="3">
    <source>
        <dbReference type="ARBA" id="ARBA00004586"/>
    </source>
</evidence>
<dbReference type="InterPro" id="IPR050182">
    <property type="entry name" value="Cytochrome_P450_fam2"/>
</dbReference>
<dbReference type="RefSeq" id="XP_067157426.1">
    <property type="nucleotide sequence ID" value="XM_067301325.1"/>
</dbReference>
<feature type="transmembrane region" description="Helical" evidence="14">
    <location>
        <begin position="12"/>
        <end position="31"/>
    </location>
</feature>
<gene>
    <name evidence="16" type="primary">LOC136992570</name>
</gene>
<dbReference type="PROSITE" id="PS00086">
    <property type="entry name" value="CYTOCHROME_P450"/>
    <property type="match status" value="1"/>
</dbReference>
<reference evidence="16" key="1">
    <citation type="submission" date="2025-08" db="UniProtKB">
        <authorList>
            <consortium name="RefSeq"/>
        </authorList>
    </citation>
    <scope>IDENTIFICATION</scope>
    <source>
        <tissue evidence="16">Blood</tissue>
    </source>
</reference>
<dbReference type="InterPro" id="IPR002401">
    <property type="entry name" value="Cyt_P450_E_grp-I"/>
</dbReference>
<dbReference type="InterPro" id="IPR001128">
    <property type="entry name" value="Cyt_P450"/>
</dbReference>
<dbReference type="SUPFAM" id="SSF48264">
    <property type="entry name" value="Cytochrome P450"/>
    <property type="match status" value="1"/>
</dbReference>
<evidence type="ECO:0000256" key="11">
    <source>
        <dbReference type="ARBA" id="ARBA00023033"/>
    </source>
</evidence>
<keyword evidence="9 13" id="KW-0560">Oxidoreductase</keyword>
<dbReference type="GeneID" id="136992570"/>
<keyword evidence="8" id="KW-0492">Microsome</keyword>
<dbReference type="PRINTS" id="PR01688">
    <property type="entry name" value="EP450ICYP2J"/>
</dbReference>
<evidence type="ECO:0000256" key="14">
    <source>
        <dbReference type="SAM" id="Phobius"/>
    </source>
</evidence>
<keyword evidence="14" id="KW-1133">Transmembrane helix</keyword>
<keyword evidence="10 13" id="KW-0408">Iron</keyword>
<keyword evidence="12 14" id="KW-0472">Membrane</keyword>
<keyword evidence="14" id="KW-0812">Transmembrane</keyword>
<keyword evidence="15" id="KW-1185">Reference proteome</keyword>
<dbReference type="Gene3D" id="1.10.630.10">
    <property type="entry name" value="Cytochrome P450"/>
    <property type="match status" value="1"/>
</dbReference>
<evidence type="ECO:0000256" key="10">
    <source>
        <dbReference type="ARBA" id="ARBA00023004"/>
    </source>
</evidence>
<evidence type="ECO:0000313" key="16">
    <source>
        <dbReference type="RefSeq" id="XP_067157426.1"/>
    </source>
</evidence>
<evidence type="ECO:0000256" key="5">
    <source>
        <dbReference type="ARBA" id="ARBA00022617"/>
    </source>
</evidence>
<dbReference type="InterPro" id="IPR008071">
    <property type="entry name" value="Cyt_P450_E_grp-I_CYP2J-like"/>
</dbReference>
<comment type="cofactor">
    <cofactor evidence="1">
        <name>heme</name>
        <dbReference type="ChEBI" id="CHEBI:30413"/>
    </cofactor>
</comment>
<organism evidence="15 16">
    <name type="scientific">Apteryx mantelli</name>
    <name type="common">North Island brown kiwi</name>
    <dbReference type="NCBI Taxonomy" id="2696672"/>
    <lineage>
        <taxon>Eukaryota</taxon>
        <taxon>Metazoa</taxon>
        <taxon>Chordata</taxon>
        <taxon>Craniata</taxon>
        <taxon>Vertebrata</taxon>
        <taxon>Euteleostomi</taxon>
        <taxon>Archelosauria</taxon>
        <taxon>Archosauria</taxon>
        <taxon>Dinosauria</taxon>
        <taxon>Saurischia</taxon>
        <taxon>Theropoda</taxon>
        <taxon>Coelurosauria</taxon>
        <taxon>Aves</taxon>
        <taxon>Palaeognathae</taxon>
        <taxon>Apterygiformes</taxon>
        <taxon>Apterygidae</taxon>
        <taxon>Apteryx</taxon>
    </lineage>
</organism>
<comment type="similarity">
    <text evidence="4 13">Belongs to the cytochrome P450 family.</text>
</comment>
<keyword evidence="5 13" id="KW-0349">Heme</keyword>
<sequence>MLRLLRESVSSMSVQTLLVFLGVFLLVADYMKRRKPKNFPPRPFPLPFLGHVLSLNFRDPMKAMQKHIEKYGDIFSLEVGSMSHVFVNGFQMVKEVLVNQGENFLDRPEMPLDLEVFNNRGLIFSNGHTWKQQRRFALSTLRNFGLGKRSLEERIQEECQYLTNAFGEEQGHPFDPHFKVNNAVSNIICSVTFGNRFEYHDEHFQKLLHLLDELVKLHGHPLSQLYVFFPSVMKYLPGPHQKVPKNWKLLKGFVYDVIAKHKEDLHPSKSRDFIDSYLQEMVKDDGGGCFCEENLASCMLDLFFAGTETTSTTIRWALLYMAKYPEIQAHVQAEIDAVVGQSRQPALEDRASMPYTNAVIHEVQRISNIIPLGTTRLTTRDTMLGGFLVPKGTVLMLNFTSVLFDKKEWETPDAFNPEHFLKDGQFWRREAFLPFSLGKRACLGEQLARIELFLFFTALLQKFTFQPPPDEALSFHWSLGITRYPQAYRIRAVPR</sequence>
<dbReference type="Proteomes" id="UP001652627">
    <property type="component" value="Chromosome 8"/>
</dbReference>
<protein>
    <submittedName>
        <fullName evidence="16">Cytochrome P450 2J2-like</fullName>
    </submittedName>
</protein>
<dbReference type="PRINTS" id="PR00385">
    <property type="entry name" value="P450"/>
</dbReference>
<accession>A0ABM4EXK7</accession>
<evidence type="ECO:0000256" key="1">
    <source>
        <dbReference type="ARBA" id="ARBA00001971"/>
    </source>
</evidence>
<comment type="subcellular location">
    <subcellularLocation>
        <location evidence="3">Endoplasmic reticulum membrane</location>
    </subcellularLocation>
    <subcellularLocation>
        <location evidence="2">Microsome membrane</location>
    </subcellularLocation>
</comment>
<dbReference type="Pfam" id="PF00067">
    <property type="entry name" value="p450"/>
    <property type="match status" value="1"/>
</dbReference>
<keyword evidence="11 13" id="KW-0503">Monooxygenase</keyword>
<dbReference type="PANTHER" id="PTHR24300">
    <property type="entry name" value="CYTOCHROME P450 508A4-RELATED"/>
    <property type="match status" value="1"/>
</dbReference>
<dbReference type="InterPro" id="IPR036396">
    <property type="entry name" value="Cyt_P450_sf"/>
</dbReference>
<evidence type="ECO:0000256" key="6">
    <source>
        <dbReference type="ARBA" id="ARBA00022723"/>
    </source>
</evidence>
<evidence type="ECO:0000256" key="9">
    <source>
        <dbReference type="ARBA" id="ARBA00023002"/>
    </source>
</evidence>